<accession>A0ACB9QCX2</accession>
<evidence type="ECO:0000313" key="1">
    <source>
        <dbReference type="EMBL" id="KAI4364146.1"/>
    </source>
</evidence>
<dbReference type="Proteomes" id="UP001057402">
    <property type="component" value="Chromosome 6"/>
</dbReference>
<sequence>MSFDDKDFDDAALWALMDSAASAASVSKPRKSCQTLTPVSHPSPQTLTFPSKPQRPNPSLSSSRSLPSNSYSSAYSDGGEVVQRDPQSSDYCYRTPPPPPIPPRKMARLGTPGDSESREVTPLSTARRSGSLLSVVSPEAYASPGIRIKEERAEGGMGIVRHSLAGRFPTVSLFKEYQNAAMEILEKSDYTMISGHPFIKKSGWRKISFYFNLSYEIRDKTIEFDEKRDVQRAEFIVRAYMQGGRFSDGWGSCERREKRFNKPNHDIPSTAETRAKNKACQDLLGIGEYRPGARHCE</sequence>
<dbReference type="EMBL" id="CM042885">
    <property type="protein sequence ID" value="KAI4364146.1"/>
    <property type="molecule type" value="Genomic_DNA"/>
</dbReference>
<reference evidence="2" key="1">
    <citation type="journal article" date="2023" name="Front. Plant Sci.">
        <title>Chromosomal-level genome assembly of Melastoma candidum provides insights into trichome evolution.</title>
        <authorList>
            <person name="Zhong Y."/>
            <person name="Wu W."/>
            <person name="Sun C."/>
            <person name="Zou P."/>
            <person name="Liu Y."/>
            <person name="Dai S."/>
            <person name="Zhou R."/>
        </authorList>
    </citation>
    <scope>NUCLEOTIDE SEQUENCE [LARGE SCALE GENOMIC DNA]</scope>
</reference>
<comment type="caution">
    <text evidence="1">The sequence shown here is derived from an EMBL/GenBank/DDBJ whole genome shotgun (WGS) entry which is preliminary data.</text>
</comment>
<keyword evidence="2" id="KW-1185">Reference proteome</keyword>
<protein>
    <submittedName>
        <fullName evidence="1">Uncharacterized protein</fullName>
    </submittedName>
</protein>
<gene>
    <name evidence="1" type="ORF">MLD38_020276</name>
</gene>
<proteinExistence type="predicted"/>
<evidence type="ECO:0000313" key="2">
    <source>
        <dbReference type="Proteomes" id="UP001057402"/>
    </source>
</evidence>
<name>A0ACB9QCX2_9MYRT</name>
<organism evidence="1 2">
    <name type="scientific">Melastoma candidum</name>
    <dbReference type="NCBI Taxonomy" id="119954"/>
    <lineage>
        <taxon>Eukaryota</taxon>
        <taxon>Viridiplantae</taxon>
        <taxon>Streptophyta</taxon>
        <taxon>Embryophyta</taxon>
        <taxon>Tracheophyta</taxon>
        <taxon>Spermatophyta</taxon>
        <taxon>Magnoliopsida</taxon>
        <taxon>eudicotyledons</taxon>
        <taxon>Gunneridae</taxon>
        <taxon>Pentapetalae</taxon>
        <taxon>rosids</taxon>
        <taxon>malvids</taxon>
        <taxon>Myrtales</taxon>
        <taxon>Melastomataceae</taxon>
        <taxon>Melastomatoideae</taxon>
        <taxon>Melastomateae</taxon>
        <taxon>Melastoma</taxon>
    </lineage>
</organism>